<dbReference type="OrthoDB" id="410701at2759"/>
<dbReference type="AlphaFoldDB" id="A0A8B7MYV1"/>
<keyword evidence="4" id="KW-1185">Reference proteome</keyword>
<dbReference type="GO" id="GO:0006635">
    <property type="term" value="P:fatty acid beta-oxidation"/>
    <property type="evidence" value="ECO:0007669"/>
    <property type="project" value="TreeGrafter"/>
</dbReference>
<keyword evidence="2" id="KW-0456">Lyase</keyword>
<name>A0A8B7MYV1_HYAAZ</name>
<dbReference type="OMA" id="YEQAHAW"/>
<dbReference type="Proteomes" id="UP000694843">
    <property type="component" value="Unplaced"/>
</dbReference>
<dbReference type="Gene3D" id="1.10.12.10">
    <property type="entry name" value="Lyase 2-enoyl-coa Hydratase, Chain A, domain 2"/>
    <property type="match status" value="1"/>
</dbReference>
<dbReference type="GO" id="GO:0004300">
    <property type="term" value="F:enoyl-CoA hydratase activity"/>
    <property type="evidence" value="ECO:0007669"/>
    <property type="project" value="UniProtKB-ARBA"/>
</dbReference>
<evidence type="ECO:0000313" key="5">
    <source>
        <dbReference type="RefSeq" id="XP_018006757.1"/>
    </source>
</evidence>
<gene>
    <name evidence="5" type="primary">LOC108664644</name>
</gene>
<evidence type="ECO:0000256" key="2">
    <source>
        <dbReference type="ARBA" id="ARBA00023239"/>
    </source>
</evidence>
<dbReference type="GeneID" id="108664644"/>
<dbReference type="InterPro" id="IPR029045">
    <property type="entry name" value="ClpP/crotonase-like_dom_sf"/>
</dbReference>
<dbReference type="CDD" id="cd06558">
    <property type="entry name" value="crotonase-like"/>
    <property type="match status" value="1"/>
</dbReference>
<accession>A0A8B7MYV1</accession>
<dbReference type="SUPFAM" id="SSF52096">
    <property type="entry name" value="ClpP/crotonase"/>
    <property type="match status" value="1"/>
</dbReference>
<dbReference type="FunFam" id="1.10.12.10:FF:000001">
    <property type="entry name" value="Probable enoyl-CoA hydratase, mitochondrial"/>
    <property type="match status" value="1"/>
</dbReference>
<dbReference type="PANTHER" id="PTHR11941:SF171">
    <property type="entry name" value="SD19268P"/>
    <property type="match status" value="1"/>
</dbReference>
<proteinExistence type="inferred from homology"/>
<organism evidence="4 5">
    <name type="scientific">Hyalella azteca</name>
    <name type="common">Amphipod</name>
    <dbReference type="NCBI Taxonomy" id="294128"/>
    <lineage>
        <taxon>Eukaryota</taxon>
        <taxon>Metazoa</taxon>
        <taxon>Ecdysozoa</taxon>
        <taxon>Arthropoda</taxon>
        <taxon>Crustacea</taxon>
        <taxon>Multicrustacea</taxon>
        <taxon>Malacostraca</taxon>
        <taxon>Eumalacostraca</taxon>
        <taxon>Peracarida</taxon>
        <taxon>Amphipoda</taxon>
        <taxon>Senticaudata</taxon>
        <taxon>Talitrida</taxon>
        <taxon>Talitroidea</taxon>
        <taxon>Hyalellidae</taxon>
        <taxon>Hyalella</taxon>
    </lineage>
</organism>
<dbReference type="PANTHER" id="PTHR11941">
    <property type="entry name" value="ENOYL-COA HYDRATASE-RELATED"/>
    <property type="match status" value="1"/>
</dbReference>
<dbReference type="GO" id="GO:0005739">
    <property type="term" value="C:mitochondrion"/>
    <property type="evidence" value="ECO:0007669"/>
    <property type="project" value="TreeGrafter"/>
</dbReference>
<reference evidence="5" key="1">
    <citation type="submission" date="2025-08" db="UniProtKB">
        <authorList>
            <consortium name="RefSeq"/>
        </authorList>
    </citation>
    <scope>IDENTIFICATION</scope>
    <source>
        <tissue evidence="5">Whole organism</tissue>
    </source>
</reference>
<dbReference type="KEGG" id="hazt:108664644"/>
<dbReference type="FunFam" id="3.90.226.10:FF:000009">
    <property type="entry name" value="Carnitinyl-CoA dehydratase"/>
    <property type="match status" value="1"/>
</dbReference>
<dbReference type="Pfam" id="PF00378">
    <property type="entry name" value="ECH_1"/>
    <property type="match status" value="1"/>
</dbReference>
<evidence type="ECO:0000313" key="4">
    <source>
        <dbReference type="Proteomes" id="UP000694843"/>
    </source>
</evidence>
<dbReference type="RefSeq" id="XP_018006757.1">
    <property type="nucleotide sequence ID" value="XM_018151268.2"/>
</dbReference>
<dbReference type="Gene3D" id="3.90.226.10">
    <property type="entry name" value="2-enoyl-CoA Hydratase, Chain A, domain 1"/>
    <property type="match status" value="1"/>
</dbReference>
<dbReference type="InterPro" id="IPR018376">
    <property type="entry name" value="Enoyl-CoA_hyd/isom_CS"/>
</dbReference>
<evidence type="ECO:0000256" key="1">
    <source>
        <dbReference type="ARBA" id="ARBA00005254"/>
    </source>
</evidence>
<sequence>MFSTTKMRSMCIINQINRISIVNHIKGMPSRGIVNHMSKMPLSSVVNHIGLLRSVCSVNQIRQITSSSANLKELVVERLTGEHEGVVVFGFNRPEAKNAINAAMLEQFHEALEALRVDRKARVIILRSLIPGIFCAGADLKARATMTNEQVTTFVNKTRAAITGLETLPVPVIAAIDGAALGGGLELALAADMRVAADTAKVGLVETRLAIIPGAGGTQRLPRVVGTAKAKELIFTAAVLTGQEAAEISLVNHSVPQNPAGDAAFLKALEIAGRIVPNGPVGVRMAKTAITRGMQVDLASGLGIEESCYAQVIPTKDRLEGLAAFKEKRTPVYKGE</sequence>
<dbReference type="PROSITE" id="PS00166">
    <property type="entry name" value="ENOYL_COA_HYDRATASE"/>
    <property type="match status" value="1"/>
</dbReference>
<protein>
    <submittedName>
        <fullName evidence="5">Methylglutaconyl-CoA hydratase, mitochondrial-like</fullName>
    </submittedName>
</protein>
<dbReference type="InterPro" id="IPR014748">
    <property type="entry name" value="Enoyl-CoA_hydra_C"/>
</dbReference>
<dbReference type="InterPro" id="IPR001753">
    <property type="entry name" value="Enoyl-CoA_hydra/iso"/>
</dbReference>
<comment type="similarity">
    <text evidence="1 3">Belongs to the enoyl-CoA hydratase/isomerase family.</text>
</comment>
<evidence type="ECO:0000256" key="3">
    <source>
        <dbReference type="RuleBase" id="RU003707"/>
    </source>
</evidence>